<dbReference type="SUPFAM" id="SSF47027">
    <property type="entry name" value="Acyl-CoA binding protein"/>
    <property type="match status" value="1"/>
</dbReference>
<dbReference type="InterPro" id="IPR014352">
    <property type="entry name" value="FERM/acyl-CoA-bd_prot_sf"/>
</dbReference>
<evidence type="ECO:0000256" key="1">
    <source>
        <dbReference type="ARBA" id="ARBA00005567"/>
    </source>
</evidence>
<protein>
    <recommendedName>
        <fullName evidence="3">ACB domain-containing protein</fullName>
    </recommendedName>
</protein>
<evidence type="ECO:0000313" key="4">
    <source>
        <dbReference type="EMBL" id="KAF4613573.1"/>
    </source>
</evidence>
<organism evidence="4 5">
    <name type="scientific">Agrocybe pediades</name>
    <dbReference type="NCBI Taxonomy" id="84607"/>
    <lineage>
        <taxon>Eukaryota</taxon>
        <taxon>Fungi</taxon>
        <taxon>Dikarya</taxon>
        <taxon>Basidiomycota</taxon>
        <taxon>Agaricomycotina</taxon>
        <taxon>Agaricomycetes</taxon>
        <taxon>Agaricomycetidae</taxon>
        <taxon>Agaricales</taxon>
        <taxon>Agaricineae</taxon>
        <taxon>Strophariaceae</taxon>
        <taxon>Agrocybe</taxon>
    </lineage>
</organism>
<sequence>MRPFSSREFYIPRQSSSAIMSEAKFNKAVEIIQSLPKDGPVKPSQEDQLFFYARYKQATIGDVNTTRPGMLDFTGKAKWDAWASVKGTSKEDAYKQYVERLIEILKAAGDEASKKHIEEIEAA</sequence>
<proteinExistence type="inferred from homology"/>
<accession>A0A8H4VKT9</accession>
<dbReference type="InterPro" id="IPR035984">
    <property type="entry name" value="Acyl-CoA-binding_sf"/>
</dbReference>
<dbReference type="GO" id="GO:0006631">
    <property type="term" value="P:fatty acid metabolic process"/>
    <property type="evidence" value="ECO:0007669"/>
    <property type="project" value="TreeGrafter"/>
</dbReference>
<dbReference type="Proteomes" id="UP000521872">
    <property type="component" value="Unassembled WGS sequence"/>
</dbReference>
<dbReference type="Pfam" id="PF00887">
    <property type="entry name" value="ACBP"/>
    <property type="match status" value="1"/>
</dbReference>
<comment type="caution">
    <text evidence="4">The sequence shown here is derived from an EMBL/GenBank/DDBJ whole genome shotgun (WGS) entry which is preliminary data.</text>
</comment>
<keyword evidence="2" id="KW-0446">Lipid-binding</keyword>
<keyword evidence="5" id="KW-1185">Reference proteome</keyword>
<dbReference type="AlphaFoldDB" id="A0A8H4VKT9"/>
<dbReference type="Gene3D" id="1.20.80.10">
    <property type="match status" value="1"/>
</dbReference>
<comment type="similarity">
    <text evidence="1">Belongs to the ACBP family.</text>
</comment>
<feature type="domain" description="ACB" evidence="3">
    <location>
        <begin position="21"/>
        <end position="110"/>
    </location>
</feature>
<dbReference type="EMBL" id="JAACJL010000045">
    <property type="protein sequence ID" value="KAF4613573.1"/>
    <property type="molecule type" value="Genomic_DNA"/>
</dbReference>
<name>A0A8H4VKT9_9AGAR</name>
<dbReference type="PANTHER" id="PTHR23310:SF62">
    <property type="entry name" value="ACYL-COA BINDING PROTEIN 1, ISOFORM A"/>
    <property type="match status" value="1"/>
</dbReference>
<dbReference type="PANTHER" id="PTHR23310">
    <property type="entry name" value="ACYL-COA-BINDING PROTEIN, ACBP"/>
    <property type="match status" value="1"/>
</dbReference>
<dbReference type="InterPro" id="IPR000582">
    <property type="entry name" value="Acyl-CoA-binding_protein"/>
</dbReference>
<dbReference type="FunFam" id="1.20.80.10:FF:000010">
    <property type="entry name" value="Acyl-CoA-binding domain-containing protein 5"/>
    <property type="match status" value="1"/>
</dbReference>
<evidence type="ECO:0000259" key="3">
    <source>
        <dbReference type="PROSITE" id="PS51228"/>
    </source>
</evidence>
<dbReference type="GO" id="GO:0000062">
    <property type="term" value="F:fatty-acyl-CoA binding"/>
    <property type="evidence" value="ECO:0007669"/>
    <property type="project" value="InterPro"/>
</dbReference>
<evidence type="ECO:0000313" key="5">
    <source>
        <dbReference type="Proteomes" id="UP000521872"/>
    </source>
</evidence>
<evidence type="ECO:0000256" key="2">
    <source>
        <dbReference type="ARBA" id="ARBA00023121"/>
    </source>
</evidence>
<gene>
    <name evidence="4" type="ORF">D9613_007938</name>
</gene>
<reference evidence="4 5" key="1">
    <citation type="submission" date="2019-12" db="EMBL/GenBank/DDBJ databases">
        <authorList>
            <person name="Floudas D."/>
            <person name="Bentzer J."/>
            <person name="Ahren D."/>
            <person name="Johansson T."/>
            <person name="Persson P."/>
            <person name="Tunlid A."/>
        </authorList>
    </citation>
    <scope>NUCLEOTIDE SEQUENCE [LARGE SCALE GENOMIC DNA]</scope>
    <source>
        <strain evidence="4 5">CBS 102.39</strain>
    </source>
</reference>
<dbReference type="PRINTS" id="PR00689">
    <property type="entry name" value="ACOABINDINGP"/>
</dbReference>
<dbReference type="PROSITE" id="PS51228">
    <property type="entry name" value="ACB_2"/>
    <property type="match status" value="1"/>
</dbReference>